<dbReference type="EMBL" id="JACXVP010000005">
    <property type="protein sequence ID" value="KAG5604596.1"/>
    <property type="molecule type" value="Genomic_DNA"/>
</dbReference>
<evidence type="ECO:0000313" key="3">
    <source>
        <dbReference type="Proteomes" id="UP000824120"/>
    </source>
</evidence>
<feature type="region of interest" description="Disordered" evidence="1">
    <location>
        <begin position="75"/>
        <end position="105"/>
    </location>
</feature>
<reference evidence="2 3" key="1">
    <citation type="submission" date="2020-09" db="EMBL/GenBank/DDBJ databases">
        <title>De no assembly of potato wild relative species, Solanum commersonii.</title>
        <authorList>
            <person name="Cho K."/>
        </authorList>
    </citation>
    <scope>NUCLEOTIDE SEQUENCE [LARGE SCALE GENOMIC DNA]</scope>
    <source>
        <strain evidence="2">LZ3.2</strain>
        <tissue evidence="2">Leaf</tissue>
    </source>
</reference>
<sequence length="105" mass="12159">MAPLQSQRFISAEREKLLSMTNENIFDITTHSAGDLSFLTLLVHTIVTIPYIFRQMTIYMLSSKIVKQSLPNRLRKSSWGSSNSTHATSPFFPTWKRNIPTQHYR</sequence>
<accession>A0A9J5YZU0</accession>
<evidence type="ECO:0000313" key="2">
    <source>
        <dbReference type="EMBL" id="KAG5604596.1"/>
    </source>
</evidence>
<dbReference type="AlphaFoldDB" id="A0A9J5YZU0"/>
<dbReference type="Proteomes" id="UP000824120">
    <property type="component" value="Chromosome 5"/>
</dbReference>
<name>A0A9J5YZU0_SOLCO</name>
<protein>
    <submittedName>
        <fullName evidence="2">Uncharacterized protein</fullName>
    </submittedName>
</protein>
<comment type="caution">
    <text evidence="2">The sequence shown here is derived from an EMBL/GenBank/DDBJ whole genome shotgun (WGS) entry which is preliminary data.</text>
</comment>
<evidence type="ECO:0000256" key="1">
    <source>
        <dbReference type="SAM" id="MobiDB-lite"/>
    </source>
</evidence>
<feature type="compositionally biased region" description="Polar residues" evidence="1">
    <location>
        <begin position="78"/>
        <end position="88"/>
    </location>
</feature>
<proteinExistence type="predicted"/>
<keyword evidence="3" id="KW-1185">Reference proteome</keyword>
<gene>
    <name evidence="2" type="ORF">H5410_026088</name>
</gene>
<organism evidence="2 3">
    <name type="scientific">Solanum commersonii</name>
    <name type="common">Commerson's wild potato</name>
    <name type="synonym">Commerson's nightshade</name>
    <dbReference type="NCBI Taxonomy" id="4109"/>
    <lineage>
        <taxon>Eukaryota</taxon>
        <taxon>Viridiplantae</taxon>
        <taxon>Streptophyta</taxon>
        <taxon>Embryophyta</taxon>
        <taxon>Tracheophyta</taxon>
        <taxon>Spermatophyta</taxon>
        <taxon>Magnoliopsida</taxon>
        <taxon>eudicotyledons</taxon>
        <taxon>Gunneridae</taxon>
        <taxon>Pentapetalae</taxon>
        <taxon>asterids</taxon>
        <taxon>lamiids</taxon>
        <taxon>Solanales</taxon>
        <taxon>Solanaceae</taxon>
        <taxon>Solanoideae</taxon>
        <taxon>Solaneae</taxon>
        <taxon>Solanum</taxon>
    </lineage>
</organism>